<proteinExistence type="predicted"/>
<name>A0A261ERG0_9BIFI</name>
<feature type="compositionally biased region" description="Polar residues" evidence="1">
    <location>
        <begin position="167"/>
        <end position="176"/>
    </location>
</feature>
<dbReference type="RefSeq" id="WP_094691586.1">
    <property type="nucleotide sequence ID" value="NZ_MWWQ01000014.1"/>
</dbReference>
<dbReference type="NCBIfam" id="TIGR02532">
    <property type="entry name" value="IV_pilin_GFxxxE"/>
    <property type="match status" value="1"/>
</dbReference>
<dbReference type="Proteomes" id="UP000216454">
    <property type="component" value="Unassembled WGS sequence"/>
</dbReference>
<dbReference type="AlphaFoldDB" id="A0A261ERG0"/>
<dbReference type="InterPro" id="IPR045584">
    <property type="entry name" value="Pilin-like"/>
</dbReference>
<feature type="region of interest" description="Disordered" evidence="1">
    <location>
        <begin position="167"/>
        <end position="204"/>
    </location>
</feature>
<protein>
    <submittedName>
        <fullName evidence="3">Type II secretion system protein G</fullName>
    </submittedName>
</protein>
<reference evidence="3 4" key="1">
    <citation type="journal article" date="2017" name="BMC Genomics">
        <title>Comparative genomic and phylogenomic analyses of the Bifidobacteriaceae family.</title>
        <authorList>
            <person name="Lugli G.A."/>
            <person name="Milani C."/>
            <person name="Turroni F."/>
            <person name="Duranti S."/>
            <person name="Mancabelli L."/>
            <person name="Mangifesta M."/>
            <person name="Ferrario C."/>
            <person name="Modesto M."/>
            <person name="Mattarelli P."/>
            <person name="Jiri K."/>
            <person name="van Sinderen D."/>
            <person name="Ventura M."/>
        </authorList>
    </citation>
    <scope>NUCLEOTIDE SEQUENCE [LARGE SCALE GENOMIC DNA]</scope>
    <source>
        <strain evidence="3 4">DSM 24744</strain>
    </source>
</reference>
<organism evidence="3 4">
    <name type="scientific">Pseudoscardovia suis</name>
    <dbReference type="NCBI Taxonomy" id="987063"/>
    <lineage>
        <taxon>Bacteria</taxon>
        <taxon>Bacillati</taxon>
        <taxon>Actinomycetota</taxon>
        <taxon>Actinomycetes</taxon>
        <taxon>Bifidobacteriales</taxon>
        <taxon>Bifidobacteriaceae</taxon>
        <taxon>Pseudoscardovia</taxon>
    </lineage>
</organism>
<dbReference type="InterPro" id="IPR012902">
    <property type="entry name" value="N_methyl_site"/>
</dbReference>
<dbReference type="EMBL" id="MWWQ01000014">
    <property type="protein sequence ID" value="OZG49425.1"/>
    <property type="molecule type" value="Genomic_DNA"/>
</dbReference>
<keyword evidence="2" id="KW-1133">Transmembrane helix</keyword>
<dbReference type="PROSITE" id="PS00409">
    <property type="entry name" value="PROKAR_NTER_METHYL"/>
    <property type="match status" value="1"/>
</dbReference>
<keyword evidence="2" id="KW-0472">Membrane</keyword>
<feature type="transmembrane region" description="Helical" evidence="2">
    <location>
        <begin position="20"/>
        <end position="42"/>
    </location>
</feature>
<keyword evidence="4" id="KW-1185">Reference proteome</keyword>
<sequence>MRGIYRSLGRRSRGQSGFTLVELLVVVIIIGILAAASVPIYLNVRKAAWNSATESDLKHAADSIENASVELGGNLPPNFMVAARTGAQKHQIASNVRYSYSSKVNPTQTTVTLSSGVSMCYATTGTGNTYRIYTTNSNNLSVYYVYDSATGQVLKEDNPDKIAAATSTQEQMQWNPAGNGHRRPWHKTPLTKCPIEQHYGPPSA</sequence>
<evidence type="ECO:0000256" key="2">
    <source>
        <dbReference type="SAM" id="Phobius"/>
    </source>
</evidence>
<gene>
    <name evidence="3" type="ORF">PSSU_1249</name>
</gene>
<evidence type="ECO:0000256" key="1">
    <source>
        <dbReference type="SAM" id="MobiDB-lite"/>
    </source>
</evidence>
<dbReference type="OrthoDB" id="3243157at2"/>
<dbReference type="SUPFAM" id="SSF54523">
    <property type="entry name" value="Pili subunits"/>
    <property type="match status" value="1"/>
</dbReference>
<dbReference type="PANTHER" id="PTHR30093">
    <property type="entry name" value="GENERAL SECRETION PATHWAY PROTEIN G"/>
    <property type="match status" value="1"/>
</dbReference>
<evidence type="ECO:0000313" key="3">
    <source>
        <dbReference type="EMBL" id="OZG49425.1"/>
    </source>
</evidence>
<comment type="caution">
    <text evidence="3">The sequence shown here is derived from an EMBL/GenBank/DDBJ whole genome shotgun (WGS) entry which is preliminary data.</text>
</comment>
<evidence type="ECO:0000313" key="4">
    <source>
        <dbReference type="Proteomes" id="UP000216454"/>
    </source>
</evidence>
<accession>A0A261ERG0</accession>
<dbReference type="Gene3D" id="3.30.700.10">
    <property type="entry name" value="Glycoprotein, Type 4 Pilin"/>
    <property type="match status" value="1"/>
</dbReference>
<dbReference type="Pfam" id="PF07963">
    <property type="entry name" value="N_methyl"/>
    <property type="match status" value="1"/>
</dbReference>
<keyword evidence="2" id="KW-0812">Transmembrane</keyword>